<reference evidence="2 3" key="1">
    <citation type="journal article" date="2024" name="Microbiol. Resour. Announc.">
        <title>Genome annotations for the ascomycete fungi Trichoderma harzianum, Trichoderma aggressivum, and Purpureocillium lilacinum.</title>
        <authorList>
            <person name="Beijen E.P.W."/>
            <person name="Ohm R.A."/>
        </authorList>
    </citation>
    <scope>NUCLEOTIDE SEQUENCE [LARGE SCALE GENOMIC DNA]</scope>
    <source>
        <strain evidence="2 3">CBS 150709</strain>
    </source>
</reference>
<evidence type="ECO:0000313" key="2">
    <source>
        <dbReference type="EMBL" id="KAK4093483.1"/>
    </source>
</evidence>
<dbReference type="Pfam" id="PF14856">
    <property type="entry name" value="Hce2"/>
    <property type="match status" value="1"/>
</dbReference>
<dbReference type="Proteomes" id="UP001287286">
    <property type="component" value="Unassembled WGS sequence"/>
</dbReference>
<evidence type="ECO:0000313" key="3">
    <source>
        <dbReference type="Proteomes" id="UP001287286"/>
    </source>
</evidence>
<dbReference type="InterPro" id="IPR029226">
    <property type="entry name" value="Ecp2-like"/>
</dbReference>
<dbReference type="EMBL" id="JAWRVI010000005">
    <property type="protein sequence ID" value="KAK4093483.1"/>
    <property type="molecule type" value="Genomic_DNA"/>
</dbReference>
<sequence>MASSAIASPGREAVELQTRMWNTPVRNHLFLELYTSRVHVRHAAQVPHNTLECGLWGGSITDTATPYAVELPLRSTNLGDKLFSDSACIIPQLLGYDPRTLEARMRCGATFAVMGLAAGPVSAWLFSSNPTSKPLTVRHSYFRPSDEATGICQESSWAYGTRKRAQVSDCVALADDLTARNGTYYVGNFDTSDYHVPVASHGSCTLGFSYLEQENGTEGFWAVGDKDVAGIVKEAVQRLGRNEMIAGVGTTLCEYDKSRMSARRQWFITLPRVGKVNLEHHDEMPLNVSENEAITTRRRQRTSDHMRWHHDTLLGLGPSRTTRMRTVRTVASLFSVLFGLAAAQETGNHPEWPRWCGKVYQPEYPSFDPGGQTVEPPKLPGGPALDIQFKPRYSIYLESDKQAEFVVNAGVSKWRGQPWPGLDAPDKAPTVVFTINLVSNNDVLVSDTLKVGSERNVFAFNLTGLKPSFDPYQVVLFGATESGAPNITATGEFSLLPEKTTGSVTKLDNLNGGMLFRSAATGHKFEPFLPYGFYASCDNFLCDKDSIRKIKAYHDLGLNSMVSLTTIFNSRQAYEYLDSLDLRFMYDLRGYYKNLTAVREQVAAIKDFDAIYSYWGSDEPDGHQDPFHLLPEARDAIRKLDPYHPVSVTLNCQNFYFKEYTAGADFIMEDVYPIGINSTFSKWGTPCNATYGDCGCDNCEGNVQDVGRRLDDLARYEGYHGLWPKTKAHNPQSFHGEGYWLRDPTREEEVAMNALGFQHGAKAVASWVWPTSEALAGVHGEFAKVVARKPVREFIVGAVARRVGVQGAGEVVEAAYWELGKQVLLSVVNGGYEPIGDDVVISLPESLAIKAKESVVWGNGTWTLEGSEVRLKGQSAMSTNMIILRA</sequence>
<comment type="caution">
    <text evidence="2">The sequence shown here is derived from an EMBL/GenBank/DDBJ whole genome shotgun (WGS) entry which is preliminary data.</text>
</comment>
<gene>
    <name evidence="2" type="ORF">Purlil1_1817</name>
</gene>
<dbReference type="SUPFAM" id="SSF51445">
    <property type="entry name" value="(Trans)glycosidases"/>
    <property type="match status" value="1"/>
</dbReference>
<keyword evidence="3" id="KW-1185">Reference proteome</keyword>
<feature type="domain" description="Ecp2 effector protein-like" evidence="1">
    <location>
        <begin position="152"/>
        <end position="253"/>
    </location>
</feature>
<accession>A0ABR0CCQ3</accession>
<evidence type="ECO:0000259" key="1">
    <source>
        <dbReference type="Pfam" id="PF14856"/>
    </source>
</evidence>
<proteinExistence type="predicted"/>
<name>A0ABR0CCQ3_PURLI</name>
<protein>
    <recommendedName>
        <fullName evidence="1">Ecp2 effector protein-like domain-containing protein</fullName>
    </recommendedName>
</protein>
<dbReference type="InterPro" id="IPR017853">
    <property type="entry name" value="GH"/>
</dbReference>
<organism evidence="2 3">
    <name type="scientific">Purpureocillium lilacinum</name>
    <name type="common">Paecilomyces lilacinus</name>
    <dbReference type="NCBI Taxonomy" id="33203"/>
    <lineage>
        <taxon>Eukaryota</taxon>
        <taxon>Fungi</taxon>
        <taxon>Dikarya</taxon>
        <taxon>Ascomycota</taxon>
        <taxon>Pezizomycotina</taxon>
        <taxon>Sordariomycetes</taxon>
        <taxon>Hypocreomycetidae</taxon>
        <taxon>Hypocreales</taxon>
        <taxon>Ophiocordycipitaceae</taxon>
        <taxon>Purpureocillium</taxon>
    </lineage>
</organism>
<dbReference type="Gene3D" id="3.20.20.80">
    <property type="entry name" value="Glycosidases"/>
    <property type="match status" value="1"/>
</dbReference>